<dbReference type="Proteomes" id="UP000053237">
    <property type="component" value="Unassembled WGS sequence"/>
</dbReference>
<proteinExistence type="predicted"/>
<dbReference type="InParanoid" id="A0A024FYG5"/>
<gene>
    <name evidence="1" type="ORF">BN9_133500</name>
</gene>
<organism evidence="1 2">
    <name type="scientific">Albugo candida</name>
    <dbReference type="NCBI Taxonomy" id="65357"/>
    <lineage>
        <taxon>Eukaryota</taxon>
        <taxon>Sar</taxon>
        <taxon>Stramenopiles</taxon>
        <taxon>Oomycota</taxon>
        <taxon>Peronosporomycetes</taxon>
        <taxon>Albuginales</taxon>
        <taxon>Albuginaceae</taxon>
        <taxon>Albugo</taxon>
    </lineage>
</organism>
<evidence type="ECO:0000313" key="1">
    <source>
        <dbReference type="EMBL" id="CCI11714.1"/>
    </source>
</evidence>
<sequence>MAGFELDHLHGILLQLSLARREFDVHFQRILSYFKSQHVKYVICPSNKPFVVKGQDLAAHDPLLANKKITFKLKLIARAESMEQLDATEEMKMNQMMKLLQTLELE</sequence>
<reference evidence="1 2" key="1">
    <citation type="submission" date="2012-05" db="EMBL/GenBank/DDBJ databases">
        <title>Recombination and specialization in a pathogen metapopulation.</title>
        <authorList>
            <person name="Gardiner A."/>
            <person name="Kemen E."/>
            <person name="Schultz-Larsen T."/>
            <person name="MacLean D."/>
            <person name="Van Oosterhout C."/>
            <person name="Jones J.D.G."/>
        </authorList>
    </citation>
    <scope>NUCLEOTIDE SEQUENCE [LARGE SCALE GENOMIC DNA]</scope>
    <source>
        <strain evidence="1 2">Ac Nc2</strain>
    </source>
</reference>
<accession>A0A024FYG5</accession>
<dbReference type="EMBL" id="CAIX01001667">
    <property type="protein sequence ID" value="CCI11714.1"/>
    <property type="molecule type" value="Genomic_DNA"/>
</dbReference>
<name>A0A024FYG5_9STRA</name>
<comment type="caution">
    <text evidence="1">The sequence shown here is derived from an EMBL/GenBank/DDBJ whole genome shotgun (WGS) entry which is preliminary data.</text>
</comment>
<keyword evidence="2" id="KW-1185">Reference proteome</keyword>
<evidence type="ECO:0000313" key="2">
    <source>
        <dbReference type="Proteomes" id="UP000053237"/>
    </source>
</evidence>
<dbReference type="AlphaFoldDB" id="A0A024FYG5"/>
<protein>
    <submittedName>
        <fullName evidence="1">Uncharacterized protein</fullName>
    </submittedName>
</protein>